<keyword evidence="6" id="KW-1185">Reference proteome</keyword>
<evidence type="ECO:0000256" key="3">
    <source>
        <dbReference type="ARBA" id="ARBA00023163"/>
    </source>
</evidence>
<dbReference type="InterPro" id="IPR018060">
    <property type="entry name" value="HTH_AraC"/>
</dbReference>
<dbReference type="Proteomes" id="UP000812270">
    <property type="component" value="Unassembled WGS sequence"/>
</dbReference>
<comment type="caution">
    <text evidence="5">The sequence shown here is derived from an EMBL/GenBank/DDBJ whole genome shotgun (WGS) entry which is preliminary data.</text>
</comment>
<dbReference type="GO" id="GO:0043565">
    <property type="term" value="F:sequence-specific DNA binding"/>
    <property type="evidence" value="ECO:0007669"/>
    <property type="project" value="InterPro"/>
</dbReference>
<dbReference type="PROSITE" id="PS00041">
    <property type="entry name" value="HTH_ARAC_FAMILY_1"/>
    <property type="match status" value="1"/>
</dbReference>
<feature type="domain" description="HTH araC/xylS-type" evidence="4">
    <location>
        <begin position="234"/>
        <end position="331"/>
    </location>
</feature>
<evidence type="ECO:0000259" key="4">
    <source>
        <dbReference type="PROSITE" id="PS01124"/>
    </source>
</evidence>
<keyword evidence="3" id="KW-0804">Transcription</keyword>
<dbReference type="AlphaFoldDB" id="A0A9E2SDB5"/>
<accession>A0A9E2SDB5</accession>
<reference evidence="5" key="1">
    <citation type="submission" date="2021-06" db="EMBL/GenBank/DDBJ databases">
        <authorList>
            <person name="Huq M.A."/>
        </authorList>
    </citation>
    <scope>NUCLEOTIDE SEQUENCE</scope>
    <source>
        <strain evidence="5">MAH-26</strain>
    </source>
</reference>
<dbReference type="PROSITE" id="PS01124">
    <property type="entry name" value="HTH_ARAC_FAMILY_2"/>
    <property type="match status" value="1"/>
</dbReference>
<proteinExistence type="predicted"/>
<evidence type="ECO:0000313" key="6">
    <source>
        <dbReference type="Proteomes" id="UP000812270"/>
    </source>
</evidence>
<name>A0A9E2SDB5_9BACT</name>
<evidence type="ECO:0000256" key="1">
    <source>
        <dbReference type="ARBA" id="ARBA00023015"/>
    </source>
</evidence>
<dbReference type="GO" id="GO:0003700">
    <property type="term" value="F:DNA-binding transcription factor activity"/>
    <property type="evidence" value="ECO:0007669"/>
    <property type="project" value="InterPro"/>
</dbReference>
<keyword evidence="2" id="KW-0238">DNA-binding</keyword>
<dbReference type="InterPro" id="IPR053142">
    <property type="entry name" value="PchR_regulatory_protein"/>
</dbReference>
<dbReference type="SMART" id="SM00342">
    <property type="entry name" value="HTH_ARAC"/>
    <property type="match status" value="1"/>
</dbReference>
<gene>
    <name evidence="5" type="ORF">KTO63_18615</name>
</gene>
<sequence>MAMDVYDSGGKKFIVGSGFFYDAIDKPLVAERREKYSFPFGDAELVQIAFSGIYIVYGDMIMKENKRLRFDVVEQHDLVEMHFTLKGIGAMTNFANGQTYQFKENEHNLHYTPQFSGVGDYKKGQQHRFFEVHFTTEYFFELSKNSSPALMSFAESVAANKAADFCKENLPITLAMHQCIHEIMNCKVTGGLKLMFLQSKCVELLILQAQAYEDALGKPSSSIIKTDFDKERILFARDYLIQNAQQPPTLRELSKIAGINEFKLKKGFKEVFNTTVFGFLADHKLGQAKDLLGSGNISIKELADDLGYSSVQHFSTAFKKKFGVTPGRINN</sequence>
<dbReference type="EMBL" id="JAHSPG010000015">
    <property type="protein sequence ID" value="MBV4359188.1"/>
    <property type="molecule type" value="Genomic_DNA"/>
</dbReference>
<organism evidence="5 6">
    <name type="scientific">Pinibacter aurantiacus</name>
    <dbReference type="NCBI Taxonomy" id="2851599"/>
    <lineage>
        <taxon>Bacteria</taxon>
        <taxon>Pseudomonadati</taxon>
        <taxon>Bacteroidota</taxon>
        <taxon>Chitinophagia</taxon>
        <taxon>Chitinophagales</taxon>
        <taxon>Chitinophagaceae</taxon>
        <taxon>Pinibacter</taxon>
    </lineage>
</organism>
<dbReference type="PANTHER" id="PTHR47893:SF1">
    <property type="entry name" value="REGULATORY PROTEIN PCHR"/>
    <property type="match status" value="1"/>
</dbReference>
<keyword evidence="1" id="KW-0805">Transcription regulation</keyword>
<protein>
    <submittedName>
        <fullName evidence="5">AraC family transcriptional regulator</fullName>
    </submittedName>
</protein>
<dbReference type="InterPro" id="IPR018062">
    <property type="entry name" value="HTH_AraC-typ_CS"/>
</dbReference>
<dbReference type="RefSeq" id="WP_217793148.1">
    <property type="nucleotide sequence ID" value="NZ_JAHSPG010000015.1"/>
</dbReference>
<dbReference type="PANTHER" id="PTHR47893">
    <property type="entry name" value="REGULATORY PROTEIN PCHR"/>
    <property type="match status" value="1"/>
</dbReference>
<evidence type="ECO:0000256" key="2">
    <source>
        <dbReference type="ARBA" id="ARBA00023125"/>
    </source>
</evidence>
<evidence type="ECO:0000313" key="5">
    <source>
        <dbReference type="EMBL" id="MBV4359188.1"/>
    </source>
</evidence>
<dbReference type="Pfam" id="PF12833">
    <property type="entry name" value="HTH_18"/>
    <property type="match status" value="1"/>
</dbReference>